<feature type="compositionally biased region" description="Basic and acidic residues" evidence="1">
    <location>
        <begin position="58"/>
        <end position="74"/>
    </location>
</feature>
<proteinExistence type="predicted"/>
<dbReference type="PANTHER" id="PTHR28265:SF1">
    <property type="entry name" value="MAINTENANCE OF TELOMERE CAPPING PROTEIN 1"/>
    <property type="match status" value="1"/>
</dbReference>
<comment type="caution">
    <text evidence="2">The sequence shown here is derived from an EMBL/GenBank/DDBJ whole genome shotgun (WGS) entry which is preliminary data.</text>
</comment>
<feature type="region of interest" description="Disordered" evidence="1">
    <location>
        <begin position="1"/>
        <end position="135"/>
    </location>
</feature>
<reference evidence="2 3" key="1">
    <citation type="submission" date="2017-04" db="EMBL/GenBank/DDBJ databases">
        <title>Draft genome of the yeast Clavispora lusitaniae type strain CBS 6936.</title>
        <authorList>
            <person name="Durrens P."/>
            <person name="Klopp C."/>
            <person name="Biteau N."/>
            <person name="Fitton-Ouhabi V."/>
            <person name="Dementhon K."/>
            <person name="Accoceberry I."/>
            <person name="Sherman D.J."/>
            <person name="Noel T."/>
        </authorList>
    </citation>
    <scope>NUCLEOTIDE SEQUENCE [LARGE SCALE GENOMIC DNA]</scope>
    <source>
        <strain evidence="2 3">CBS 6936</strain>
    </source>
</reference>
<dbReference type="AlphaFoldDB" id="A0AA91PYW0"/>
<name>A0AA91PYW0_CLALS</name>
<feature type="compositionally biased region" description="Polar residues" evidence="1">
    <location>
        <begin position="97"/>
        <end position="107"/>
    </location>
</feature>
<dbReference type="PANTHER" id="PTHR28265">
    <property type="entry name" value="MAINTENANCE OF TELOMERE CAPPING PROTEIN 1"/>
    <property type="match status" value="1"/>
</dbReference>
<evidence type="ECO:0000313" key="3">
    <source>
        <dbReference type="Proteomes" id="UP000195602"/>
    </source>
</evidence>
<sequence>MSSKDTDDVLDFINSLPDSKRSTPKPVPQSETGDDLLDFLDELSAHEKAAKPVGSSRGKFEPKKREEEKPKTEEAAVPAKETALKETANPSAEAEDTSNTQNTQNAQIPAEKPSPDEATKEIPAEKSSSAATDEAADPIASISSWWNNEGSSKVSSFWGSLTSNAHQLGETTFQIASTTSQQLNHQRHKFISEHAGASDTEQNILHISDRLNSILTTMSQQIKDGLIDKEDELLNILLVHDLSNVNYLDSVCSQKFNKVMSQVEGGIKVTVNNFNHKHEQEDGSSRFYELDMFHGKAIDGEKLCFANLESAIKDYLKITGAETEADVSLTSEKKSEEDDEDANDKINKSNIFIAIQPITTSTSDNEGRAENDGIALIEANNADSFSFTMILKDITNNITIISKTQPFPLKWVRWVSGDRNDIEAVFGSATDEDAIDPGEWVKEWLRDGLSLCFAVVAQEYVTKRMGI</sequence>
<dbReference type="EMBL" id="LYUB02000009">
    <property type="protein sequence ID" value="OVF08229.1"/>
    <property type="molecule type" value="Genomic_DNA"/>
</dbReference>
<dbReference type="Pfam" id="PF10310">
    <property type="entry name" value="DUF5427"/>
    <property type="match status" value="1"/>
</dbReference>
<gene>
    <name evidence="2" type="ORF">A9F13_09g01639</name>
</gene>
<evidence type="ECO:0000313" key="2">
    <source>
        <dbReference type="EMBL" id="OVF08229.1"/>
    </source>
</evidence>
<organism evidence="2 3">
    <name type="scientific">Clavispora lusitaniae</name>
    <name type="common">Candida lusitaniae</name>
    <dbReference type="NCBI Taxonomy" id="36911"/>
    <lineage>
        <taxon>Eukaryota</taxon>
        <taxon>Fungi</taxon>
        <taxon>Dikarya</taxon>
        <taxon>Ascomycota</taxon>
        <taxon>Saccharomycotina</taxon>
        <taxon>Pichiomycetes</taxon>
        <taxon>Metschnikowiaceae</taxon>
        <taxon>Clavispora</taxon>
    </lineage>
</organism>
<dbReference type="InterPro" id="IPR018814">
    <property type="entry name" value="DUF5427"/>
</dbReference>
<accession>A0AA91PYW0</accession>
<evidence type="ECO:0008006" key="4">
    <source>
        <dbReference type="Google" id="ProtNLM"/>
    </source>
</evidence>
<dbReference type="Proteomes" id="UP000195602">
    <property type="component" value="Unassembled WGS sequence"/>
</dbReference>
<evidence type="ECO:0000256" key="1">
    <source>
        <dbReference type="SAM" id="MobiDB-lite"/>
    </source>
</evidence>
<dbReference type="KEGG" id="clus:A9F13_09g01639"/>
<feature type="compositionally biased region" description="Acidic residues" evidence="1">
    <location>
        <begin position="32"/>
        <end position="41"/>
    </location>
</feature>
<protein>
    <recommendedName>
        <fullName evidence="4">Maintenance of telomere capping protein</fullName>
    </recommendedName>
</protein>
<feature type="compositionally biased region" description="Basic and acidic residues" evidence="1">
    <location>
        <begin position="113"/>
        <end position="124"/>
    </location>
</feature>